<keyword evidence="1" id="KW-1133">Transmembrane helix</keyword>
<evidence type="ECO:0000256" key="1">
    <source>
        <dbReference type="SAM" id="Phobius"/>
    </source>
</evidence>
<dbReference type="RefSeq" id="WP_209452769.1">
    <property type="nucleotide sequence ID" value="NZ_JAGGLT010000002.1"/>
</dbReference>
<feature type="transmembrane region" description="Helical" evidence="1">
    <location>
        <begin position="12"/>
        <end position="30"/>
    </location>
</feature>
<gene>
    <name evidence="2" type="ORF">J2Z80_000294</name>
</gene>
<protein>
    <submittedName>
        <fullName evidence="2">Uncharacterized protein</fullName>
    </submittedName>
</protein>
<evidence type="ECO:0000313" key="2">
    <source>
        <dbReference type="EMBL" id="MBP2070796.1"/>
    </source>
</evidence>
<sequence length="170" mass="19578">MNKKGMINIAPSIVLYIGLIGVLILSHYLTFRFPLTVQIINKPWSLPEEIVIGIMIAPIMLLILLFPVAYIEEKHAESMAKKCTKNMELSILKITEPSTWSKVYHCHIKSDKIDTGCKIVCYKDSETIKSIIFPKEWRERNKEIYKYKYYIKATIKNKLQPSANNSGQGQ</sequence>
<keyword evidence="1" id="KW-0812">Transmembrane</keyword>
<accession>A0ABS4NAX5</accession>
<name>A0ABS4NAX5_9THEO</name>
<keyword evidence="3" id="KW-1185">Reference proteome</keyword>
<feature type="transmembrane region" description="Helical" evidence="1">
    <location>
        <begin position="50"/>
        <end position="71"/>
    </location>
</feature>
<dbReference type="EMBL" id="JAGGLT010000002">
    <property type="protein sequence ID" value="MBP2070796.1"/>
    <property type="molecule type" value="Genomic_DNA"/>
</dbReference>
<proteinExistence type="predicted"/>
<comment type="caution">
    <text evidence="2">The sequence shown here is derived from an EMBL/GenBank/DDBJ whole genome shotgun (WGS) entry which is preliminary data.</text>
</comment>
<dbReference type="Proteomes" id="UP001166402">
    <property type="component" value="Unassembled WGS sequence"/>
</dbReference>
<evidence type="ECO:0000313" key="3">
    <source>
        <dbReference type="Proteomes" id="UP001166402"/>
    </source>
</evidence>
<reference evidence="2" key="1">
    <citation type="submission" date="2021-03" db="EMBL/GenBank/DDBJ databases">
        <title>Genomic Encyclopedia of Type Strains, Phase IV (KMG-IV): sequencing the most valuable type-strain genomes for metagenomic binning, comparative biology and taxonomic classification.</title>
        <authorList>
            <person name="Goeker M."/>
        </authorList>
    </citation>
    <scope>NUCLEOTIDE SEQUENCE</scope>
    <source>
        <strain evidence="2">DSM 101588</strain>
    </source>
</reference>
<keyword evidence="1" id="KW-0472">Membrane</keyword>
<organism evidence="2 3">
    <name type="scientific">Thermoanaerobacterium butyriciformans</name>
    <dbReference type="NCBI Taxonomy" id="1702242"/>
    <lineage>
        <taxon>Bacteria</taxon>
        <taxon>Bacillati</taxon>
        <taxon>Bacillota</taxon>
        <taxon>Clostridia</taxon>
        <taxon>Thermoanaerobacterales</taxon>
        <taxon>Thermoanaerobacteraceae</taxon>
        <taxon>Thermoanaerobacterium</taxon>
    </lineage>
</organism>